<reference evidence="3" key="1">
    <citation type="submission" date="2019-06" db="EMBL/GenBank/DDBJ databases">
        <title>Methanoculleus strain from Tamsui River, Taipei, Taiwan.</title>
        <authorList>
            <person name="You Y.-T."/>
            <person name="Chen S.-C."/>
            <person name="Lai S.-J."/>
            <person name="Lee Y.-C."/>
            <person name="Lai M.-C."/>
        </authorList>
    </citation>
    <scope>NUCLEOTIDE SEQUENCE</scope>
    <source>
        <strain evidence="3">Afa-1</strain>
    </source>
</reference>
<dbReference type="InterPro" id="IPR011659">
    <property type="entry name" value="WD40"/>
</dbReference>
<evidence type="ECO:0000256" key="1">
    <source>
        <dbReference type="ARBA" id="ARBA00009820"/>
    </source>
</evidence>
<comment type="caution">
    <text evidence="3">The sequence shown here is derived from an EMBL/GenBank/DDBJ whole genome shotgun (WGS) entry which is preliminary data.</text>
</comment>
<dbReference type="EMBL" id="VHLL01000007">
    <property type="protein sequence ID" value="MCT8338044.1"/>
    <property type="molecule type" value="Genomic_DNA"/>
</dbReference>
<evidence type="ECO:0000313" key="4">
    <source>
        <dbReference type="Proteomes" id="UP001065682"/>
    </source>
</evidence>
<organism evidence="3 4">
    <name type="scientific">Methanoculleus formosensis</name>
    <dbReference type="NCBI Taxonomy" id="2590886"/>
    <lineage>
        <taxon>Archaea</taxon>
        <taxon>Methanobacteriati</taxon>
        <taxon>Methanobacteriota</taxon>
        <taxon>Stenosarchaea group</taxon>
        <taxon>Methanomicrobia</taxon>
        <taxon>Methanomicrobiales</taxon>
        <taxon>Methanomicrobiaceae</taxon>
        <taxon>Methanoculleus</taxon>
    </lineage>
</organism>
<comment type="similarity">
    <text evidence="1">Belongs to the TolB family.</text>
</comment>
<gene>
    <name evidence="3" type="ORF">FKB36_11255</name>
</gene>
<sequence length="401" mass="43226">MKRAGEVCMNQKTACIVLLLIACAPPAAAASVVQLTDDPAFDAYPFWSPDGDRITFVSSDGVHAGIRVMERDGQNPVPVTDDRSWNLFTEFDPWSPDGKKLLFLSGDEEGPDLWTMNPDGTGKVRLTENGRILPGLTLSGYGADWSADGKRIVYTSCLFDNSAIWETFVATAANGSPAVNLSDIRKDADIWIMDADGGNKKQLTTGGDALLPLWQPHGDRIAYLSDPSGKSEIWTMQSDGTGKTQMTFSEGNVSGYSWSPDGTRIAYVVAAPPGTLPEFSLRVIESDGSGSEQLTTGNWDTSPVWSPDSSRIAFRSESRDRKLWVMESDGSGLAPLGPDNPTYMMQQWSPDGRTIVVSDGNDLYAIQLEDPAAPASPGFGVAAAAGALFLTVCLLRLRKQE</sequence>
<dbReference type="PANTHER" id="PTHR36842:SF1">
    <property type="entry name" value="PROTEIN TOLB"/>
    <property type="match status" value="1"/>
</dbReference>
<feature type="transmembrane region" description="Helical" evidence="2">
    <location>
        <begin position="378"/>
        <end position="397"/>
    </location>
</feature>
<dbReference type="Proteomes" id="UP001065682">
    <property type="component" value="Unassembled WGS sequence"/>
</dbReference>
<keyword evidence="4" id="KW-1185">Reference proteome</keyword>
<dbReference type="AlphaFoldDB" id="A0A9E4ZLW6"/>
<dbReference type="SUPFAM" id="SSF82171">
    <property type="entry name" value="DPP6 N-terminal domain-like"/>
    <property type="match status" value="2"/>
</dbReference>
<proteinExistence type="inferred from homology"/>
<keyword evidence="2" id="KW-0812">Transmembrane</keyword>
<name>A0A9E4ZLW6_9EURY</name>
<evidence type="ECO:0000256" key="2">
    <source>
        <dbReference type="SAM" id="Phobius"/>
    </source>
</evidence>
<evidence type="ECO:0000313" key="3">
    <source>
        <dbReference type="EMBL" id="MCT8338044.1"/>
    </source>
</evidence>
<accession>A0A9E4ZLW6</accession>
<dbReference type="Pfam" id="PF07676">
    <property type="entry name" value="PD40"/>
    <property type="match status" value="6"/>
</dbReference>
<keyword evidence="2" id="KW-1133">Transmembrane helix</keyword>
<dbReference type="PANTHER" id="PTHR36842">
    <property type="entry name" value="PROTEIN TOLB HOMOLOG"/>
    <property type="match status" value="1"/>
</dbReference>
<protein>
    <submittedName>
        <fullName evidence="3">Peptidase S9</fullName>
    </submittedName>
</protein>
<dbReference type="PROSITE" id="PS51257">
    <property type="entry name" value="PROKAR_LIPOPROTEIN"/>
    <property type="match status" value="1"/>
</dbReference>
<dbReference type="Gene3D" id="2.120.10.30">
    <property type="entry name" value="TolB, C-terminal domain"/>
    <property type="match status" value="3"/>
</dbReference>
<keyword evidence="2" id="KW-0472">Membrane</keyword>
<dbReference type="InterPro" id="IPR011042">
    <property type="entry name" value="6-blade_b-propeller_TolB-like"/>
</dbReference>